<dbReference type="EMBL" id="QZEW01000188">
    <property type="protein sequence ID" value="RJK99469.1"/>
    <property type="molecule type" value="Genomic_DNA"/>
</dbReference>
<proteinExistence type="inferred from homology"/>
<dbReference type="AlphaFoldDB" id="A0A418ZSJ2"/>
<reference evidence="4" key="1">
    <citation type="submission" date="2018-09" db="EMBL/GenBank/DDBJ databases">
        <title>Paracoccus onubensis nov. sp. a moderate halophilic bacterium isolated from Gruta de las Maravillas (Aracena, Spain).</title>
        <authorList>
            <person name="Jurado V."/>
            <person name="Gutierrez-Patricio S."/>
            <person name="Gonzalez-Pimentel J.L."/>
            <person name="Miller A.Z."/>
            <person name="Laiz L."/>
            <person name="Saiz-Jimenez C."/>
        </authorList>
    </citation>
    <scope>NUCLEOTIDE SEQUENCE [LARGE SCALE GENOMIC DNA]</scope>
    <source>
        <strain evidence="4">DSM 26381</strain>
    </source>
</reference>
<dbReference type="Proteomes" id="UP000283587">
    <property type="component" value="Unassembled WGS sequence"/>
</dbReference>
<dbReference type="InterPro" id="IPR006015">
    <property type="entry name" value="Universal_stress_UspA"/>
</dbReference>
<dbReference type="PRINTS" id="PR01438">
    <property type="entry name" value="UNVRSLSTRESS"/>
</dbReference>
<dbReference type="SUPFAM" id="SSF52402">
    <property type="entry name" value="Adenine nucleotide alpha hydrolases-like"/>
    <property type="match status" value="1"/>
</dbReference>
<evidence type="ECO:0000256" key="1">
    <source>
        <dbReference type="ARBA" id="ARBA00008791"/>
    </source>
</evidence>
<dbReference type="Gene3D" id="3.40.50.620">
    <property type="entry name" value="HUPs"/>
    <property type="match status" value="1"/>
</dbReference>
<evidence type="ECO:0000313" key="3">
    <source>
        <dbReference type="EMBL" id="RJK99469.1"/>
    </source>
</evidence>
<protein>
    <submittedName>
        <fullName evidence="3">Universal stress protein</fullName>
    </submittedName>
</protein>
<evidence type="ECO:0000313" key="4">
    <source>
        <dbReference type="Proteomes" id="UP000283587"/>
    </source>
</evidence>
<dbReference type="PANTHER" id="PTHR46268:SF15">
    <property type="entry name" value="UNIVERSAL STRESS PROTEIN HP_0031"/>
    <property type="match status" value="1"/>
</dbReference>
<dbReference type="PANTHER" id="PTHR46268">
    <property type="entry name" value="STRESS RESPONSE PROTEIN NHAX"/>
    <property type="match status" value="1"/>
</dbReference>
<accession>A0A418ZSJ2</accession>
<dbReference type="CDD" id="cd00293">
    <property type="entry name" value="USP-like"/>
    <property type="match status" value="1"/>
</dbReference>
<dbReference type="InterPro" id="IPR014729">
    <property type="entry name" value="Rossmann-like_a/b/a_fold"/>
</dbReference>
<dbReference type="InterPro" id="IPR006016">
    <property type="entry name" value="UspA"/>
</dbReference>
<comment type="similarity">
    <text evidence="1">Belongs to the universal stress protein A family.</text>
</comment>
<dbReference type="OrthoDB" id="5564966at2"/>
<feature type="domain" description="UspA" evidence="2">
    <location>
        <begin position="1"/>
        <end position="145"/>
    </location>
</feature>
<gene>
    <name evidence="3" type="ORF">D3P05_23295</name>
</gene>
<organism evidence="3 4">
    <name type="scientific">Paracoccus siganidrum</name>
    <dbReference type="NCBI Taxonomy" id="1276757"/>
    <lineage>
        <taxon>Bacteria</taxon>
        <taxon>Pseudomonadati</taxon>
        <taxon>Pseudomonadota</taxon>
        <taxon>Alphaproteobacteria</taxon>
        <taxon>Rhodobacterales</taxon>
        <taxon>Paracoccaceae</taxon>
        <taxon>Paracoccus</taxon>
    </lineage>
</organism>
<evidence type="ECO:0000259" key="2">
    <source>
        <dbReference type="Pfam" id="PF00582"/>
    </source>
</evidence>
<dbReference type="Pfam" id="PF00582">
    <property type="entry name" value="Usp"/>
    <property type="match status" value="1"/>
</dbReference>
<keyword evidence="4" id="KW-1185">Reference proteome</keyword>
<name>A0A418ZSJ2_9RHOB</name>
<comment type="caution">
    <text evidence="3">The sequence shown here is derived from an EMBL/GenBank/DDBJ whole genome shotgun (WGS) entry which is preliminary data.</text>
</comment>
<sequence length="145" mass="15410">MFKHILIPTDGSDLAGQAVERGIAFAAEAGAEVTILTVSELFHIPGTDAVQIESTRVNYEANAIAFAKEILAAAEEKAKAAGVAVTTRHKWHDYPYEAIIDAALEDGCDLIAMASHGRRGVAAIVLGSQATKVLTHSKIPVLVYR</sequence>
<dbReference type="RefSeq" id="WP_119901110.1">
    <property type="nucleotide sequence ID" value="NZ_QNRC01000027.1"/>
</dbReference>